<feature type="transmembrane region" description="Helical" evidence="1">
    <location>
        <begin position="113"/>
        <end position="130"/>
    </location>
</feature>
<proteinExistence type="predicted"/>
<dbReference type="RefSeq" id="WP_063141694.1">
    <property type="nucleotide sequence ID" value="NZ_CP023741.1"/>
</dbReference>
<evidence type="ECO:0000313" key="3">
    <source>
        <dbReference type="Proteomes" id="UP000219422"/>
    </source>
</evidence>
<feature type="transmembrane region" description="Helical" evidence="1">
    <location>
        <begin position="7"/>
        <end position="28"/>
    </location>
</feature>
<reference evidence="2 3" key="1">
    <citation type="submission" date="2017-10" db="EMBL/GenBank/DDBJ databases">
        <title>Sphingobium yanoikuyae S72.</title>
        <authorList>
            <person name="Sanchez E."/>
            <person name="Bustos P."/>
            <person name="Mendoza P."/>
            <person name="Guo X."/>
            <person name="Mendoza A."/>
        </authorList>
    </citation>
    <scope>NUCLEOTIDE SEQUENCE [LARGE SCALE GENOMIC DNA]</scope>
    <source>
        <strain evidence="2 3">S72</strain>
    </source>
</reference>
<dbReference type="EMBL" id="CP023741">
    <property type="protein sequence ID" value="ATI81924.1"/>
    <property type="molecule type" value="Genomic_DNA"/>
</dbReference>
<feature type="transmembrane region" description="Helical" evidence="1">
    <location>
        <begin position="82"/>
        <end position="107"/>
    </location>
</feature>
<evidence type="ECO:0000256" key="1">
    <source>
        <dbReference type="SAM" id="Phobius"/>
    </source>
</evidence>
<keyword evidence="1" id="KW-1133">Transmembrane helix</keyword>
<keyword evidence="1" id="KW-0812">Transmembrane</keyword>
<dbReference type="Proteomes" id="UP000219422">
    <property type="component" value="Chromosome"/>
</dbReference>
<protein>
    <submittedName>
        <fullName evidence="2">Uncharacterized protein</fullName>
    </submittedName>
</protein>
<dbReference type="KEGG" id="sya:A6768_19275"/>
<keyword evidence="1" id="KW-0472">Membrane</keyword>
<feature type="transmembrane region" description="Helical" evidence="1">
    <location>
        <begin position="50"/>
        <end position="70"/>
    </location>
</feature>
<name>A0A291N3E7_SPHYA</name>
<gene>
    <name evidence="2" type="ORF">A6768_19275</name>
</gene>
<dbReference type="AlphaFoldDB" id="A0A291N3E7"/>
<evidence type="ECO:0000313" key="2">
    <source>
        <dbReference type="EMBL" id="ATI81924.1"/>
    </source>
</evidence>
<sequence>MTHTRSIILGVATALGLGGVANGTFMLLDPVNWYFAVPGVTSTGSFNQHFVRDIGLIFVLVGAALLIGVLRRPVRTALWTTAALWLAGHAMFHMWEVAVGICGPAAIARDFPAVTLPAILTAALAGWASFDAGANGRRVIA</sequence>
<dbReference type="GeneID" id="57778993"/>
<accession>A0A291N3E7</accession>
<organism evidence="2 3">
    <name type="scientific">Sphingobium yanoikuyae</name>
    <name type="common">Sphingomonas yanoikuyae</name>
    <dbReference type="NCBI Taxonomy" id="13690"/>
    <lineage>
        <taxon>Bacteria</taxon>
        <taxon>Pseudomonadati</taxon>
        <taxon>Pseudomonadota</taxon>
        <taxon>Alphaproteobacteria</taxon>
        <taxon>Sphingomonadales</taxon>
        <taxon>Sphingomonadaceae</taxon>
        <taxon>Sphingobium</taxon>
    </lineage>
</organism>